<feature type="transmembrane region" description="Helical" evidence="1">
    <location>
        <begin position="25"/>
        <end position="44"/>
    </location>
</feature>
<evidence type="ECO:0000256" key="1">
    <source>
        <dbReference type="SAM" id="Phobius"/>
    </source>
</evidence>
<comment type="caution">
    <text evidence="2">The sequence shown here is derived from an EMBL/GenBank/DDBJ whole genome shotgun (WGS) entry which is preliminary data.</text>
</comment>
<dbReference type="Proteomes" id="UP000587527">
    <property type="component" value="Unassembled WGS sequence"/>
</dbReference>
<organism evidence="2 3">
    <name type="scientific">Allocatelliglobosispora scoriae</name>
    <dbReference type="NCBI Taxonomy" id="643052"/>
    <lineage>
        <taxon>Bacteria</taxon>
        <taxon>Bacillati</taxon>
        <taxon>Actinomycetota</taxon>
        <taxon>Actinomycetes</taxon>
        <taxon>Micromonosporales</taxon>
        <taxon>Micromonosporaceae</taxon>
        <taxon>Allocatelliglobosispora</taxon>
    </lineage>
</organism>
<keyword evidence="1" id="KW-0472">Membrane</keyword>
<reference evidence="2 3" key="1">
    <citation type="submission" date="2020-08" db="EMBL/GenBank/DDBJ databases">
        <title>Sequencing the genomes of 1000 actinobacteria strains.</title>
        <authorList>
            <person name="Klenk H.-P."/>
        </authorList>
    </citation>
    <scope>NUCLEOTIDE SEQUENCE [LARGE SCALE GENOMIC DNA]</scope>
    <source>
        <strain evidence="2 3">DSM 45362</strain>
    </source>
</reference>
<sequence>MEYEISTDRLSAYARLRIAARRTTAARLPLLLGLLGVGFVAQRVSQGVLDGFYARSGYPVPYYVGQLSFSGRKLSEWYSAMEQGGTLGIYWQTQFVDFGFIAATALFFTAVLLLVARAMPPGRAARTRAVALVPLALVAPALDVLENLISFVLLGDPAQVNGALAIVYSTVAAVKFAGFAFVYLWTVVGLLAAALLRIRGRSLATR</sequence>
<accession>A0A841BMU1</accession>
<dbReference type="RefSeq" id="WP_184833851.1">
    <property type="nucleotide sequence ID" value="NZ_JACHMN010000002.1"/>
</dbReference>
<gene>
    <name evidence="2" type="ORF">F4553_001519</name>
</gene>
<keyword evidence="3" id="KW-1185">Reference proteome</keyword>
<feature type="transmembrane region" description="Helical" evidence="1">
    <location>
        <begin position="130"/>
        <end position="154"/>
    </location>
</feature>
<keyword evidence="1" id="KW-0812">Transmembrane</keyword>
<keyword evidence="1" id="KW-1133">Transmembrane helix</keyword>
<proteinExistence type="predicted"/>
<protein>
    <submittedName>
        <fullName evidence="2">Uncharacterized protein</fullName>
    </submittedName>
</protein>
<dbReference type="AlphaFoldDB" id="A0A841BMU1"/>
<name>A0A841BMU1_9ACTN</name>
<dbReference type="EMBL" id="JACHMN010000002">
    <property type="protein sequence ID" value="MBB5868140.1"/>
    <property type="molecule type" value="Genomic_DNA"/>
</dbReference>
<feature type="transmembrane region" description="Helical" evidence="1">
    <location>
        <begin position="166"/>
        <end position="196"/>
    </location>
</feature>
<feature type="transmembrane region" description="Helical" evidence="1">
    <location>
        <begin position="98"/>
        <end position="118"/>
    </location>
</feature>
<evidence type="ECO:0000313" key="3">
    <source>
        <dbReference type="Proteomes" id="UP000587527"/>
    </source>
</evidence>
<evidence type="ECO:0000313" key="2">
    <source>
        <dbReference type="EMBL" id="MBB5868140.1"/>
    </source>
</evidence>